<name>A0ABY9HI12_9ACTN</name>
<gene>
    <name evidence="4" type="ORF">P8A18_11915</name>
</gene>
<evidence type="ECO:0000256" key="2">
    <source>
        <dbReference type="SAM" id="Phobius"/>
    </source>
</evidence>
<feature type="transmembrane region" description="Helical" evidence="2">
    <location>
        <begin position="325"/>
        <end position="341"/>
    </location>
</feature>
<feature type="transmembrane region" description="Helical" evidence="2">
    <location>
        <begin position="257"/>
        <end position="276"/>
    </location>
</feature>
<evidence type="ECO:0000313" key="5">
    <source>
        <dbReference type="Proteomes" id="UP001239522"/>
    </source>
</evidence>
<keyword evidence="4" id="KW-0808">Transferase</keyword>
<reference evidence="4 5" key="1">
    <citation type="submission" date="2023-03" db="EMBL/GenBank/DDBJ databases">
        <title>Isolation and description of six Streptomyces strains from soil environments, able to metabolize different microbial glucans.</title>
        <authorList>
            <person name="Widen T."/>
            <person name="Larsbrink J."/>
        </authorList>
    </citation>
    <scope>NUCLEOTIDE SEQUENCE [LARGE SCALE GENOMIC DNA]</scope>
    <source>
        <strain evidence="4 5">Mut1</strain>
    </source>
</reference>
<organism evidence="4 5">
    <name type="scientific">Streptomyces castrisilvae</name>
    <dbReference type="NCBI Taxonomy" id="3033811"/>
    <lineage>
        <taxon>Bacteria</taxon>
        <taxon>Bacillati</taxon>
        <taxon>Actinomycetota</taxon>
        <taxon>Actinomycetes</taxon>
        <taxon>Kitasatosporales</taxon>
        <taxon>Streptomycetaceae</taxon>
        <taxon>Streptomyces</taxon>
    </lineage>
</organism>
<feature type="domain" description="Acyltransferase 3" evidence="3">
    <location>
        <begin position="78"/>
        <end position="422"/>
    </location>
</feature>
<feature type="transmembrane region" description="Helical" evidence="2">
    <location>
        <begin position="288"/>
        <end position="305"/>
    </location>
</feature>
<proteinExistence type="predicted"/>
<keyword evidence="2" id="KW-0812">Transmembrane</keyword>
<dbReference type="EC" id="2.3.1.-" evidence="4"/>
<dbReference type="EMBL" id="CP120997">
    <property type="protein sequence ID" value="WLQ34105.1"/>
    <property type="molecule type" value="Genomic_DNA"/>
</dbReference>
<dbReference type="Pfam" id="PF01757">
    <property type="entry name" value="Acyl_transf_3"/>
    <property type="match status" value="1"/>
</dbReference>
<evidence type="ECO:0000313" key="4">
    <source>
        <dbReference type="EMBL" id="WLQ34105.1"/>
    </source>
</evidence>
<feature type="region of interest" description="Disordered" evidence="1">
    <location>
        <begin position="1"/>
        <end position="46"/>
    </location>
</feature>
<keyword evidence="5" id="KW-1185">Reference proteome</keyword>
<feature type="transmembrane region" description="Helical" evidence="2">
    <location>
        <begin position="400"/>
        <end position="423"/>
    </location>
</feature>
<dbReference type="GO" id="GO:0016746">
    <property type="term" value="F:acyltransferase activity"/>
    <property type="evidence" value="ECO:0007669"/>
    <property type="project" value="UniProtKB-KW"/>
</dbReference>
<protein>
    <submittedName>
        <fullName evidence="4">Acyltransferase</fullName>
        <ecNumber evidence="4">2.3.1.-</ecNumber>
    </submittedName>
</protein>
<dbReference type="Proteomes" id="UP001239522">
    <property type="component" value="Chromosome"/>
</dbReference>
<evidence type="ECO:0000256" key="1">
    <source>
        <dbReference type="SAM" id="MobiDB-lite"/>
    </source>
</evidence>
<keyword evidence="2" id="KW-0472">Membrane</keyword>
<feature type="transmembrane region" description="Helical" evidence="2">
    <location>
        <begin position="86"/>
        <end position="119"/>
    </location>
</feature>
<sequence>MTHPNHPSGYPQQPYGEPHTVPFPVQPPPQHRARPAGGPAPWAERPELRVPEPAPAATLAPAPGQAPAAAPAKGGRDRYLDLLRAVALVRVVVFHLFGWAWLTVVFPSMGVMFALAGSLMARSLSRPAWSVIRSRVRRLLPPMWAFVAVVVPVVFLLGWKPVREEGIWWFLKLACYVFPIGTPPFPWENGSESGLLESSWAEQALGPLWYIRAYLWFVLASPLLLKAFRKLPWVTMLAPVGLTAVIGTGLVTVPGTAGEGLVDFAVFGSCWILGFAHNDGLLKTVPRYLSVSLAAILMAFALWWASGHLTEEGWNLDEIPLAQSAWSLGFCVILLQYAPSWRELPGRLAGWDSLVTLANNRAVTIYLWHNLLLMATFPIIDQLWEVPWVGDHLGTYIDASYNTLALILIWPLIGLMIVSVGWVEDVAAKRRPRLWPNGTGKPRARH</sequence>
<accession>A0ABY9HI12</accession>
<feature type="transmembrane region" description="Helical" evidence="2">
    <location>
        <begin position="362"/>
        <end position="380"/>
    </location>
</feature>
<feature type="transmembrane region" description="Helical" evidence="2">
    <location>
        <begin position="139"/>
        <end position="159"/>
    </location>
</feature>
<dbReference type="InterPro" id="IPR002656">
    <property type="entry name" value="Acyl_transf_3_dom"/>
</dbReference>
<keyword evidence="4" id="KW-0012">Acyltransferase</keyword>
<feature type="transmembrane region" description="Helical" evidence="2">
    <location>
        <begin position="207"/>
        <end position="225"/>
    </location>
</feature>
<feature type="transmembrane region" description="Helical" evidence="2">
    <location>
        <begin position="232"/>
        <end position="251"/>
    </location>
</feature>
<keyword evidence="2" id="KW-1133">Transmembrane helix</keyword>
<dbReference type="RefSeq" id="WP_306054019.1">
    <property type="nucleotide sequence ID" value="NZ_CP120997.1"/>
</dbReference>
<evidence type="ECO:0000259" key="3">
    <source>
        <dbReference type="Pfam" id="PF01757"/>
    </source>
</evidence>